<evidence type="ECO:0000313" key="8">
    <source>
        <dbReference type="EMBL" id="KAK2078910.1"/>
    </source>
</evidence>
<dbReference type="PANTHER" id="PTHR13439">
    <property type="entry name" value="CT120 PROTEIN"/>
    <property type="match status" value="1"/>
</dbReference>
<comment type="subcellular location">
    <subcellularLocation>
        <location evidence="1">Membrane</location>
        <topology evidence="1">Multi-pass membrane protein</topology>
    </subcellularLocation>
</comment>
<keyword evidence="4 6" id="KW-0472">Membrane</keyword>
<feature type="transmembrane region" description="Helical" evidence="6">
    <location>
        <begin position="114"/>
        <end position="139"/>
    </location>
</feature>
<proteinExistence type="predicted"/>
<accession>A0AAD9IKK5</accession>
<evidence type="ECO:0000256" key="6">
    <source>
        <dbReference type="SAM" id="Phobius"/>
    </source>
</evidence>
<comment type="caution">
    <text evidence="8">The sequence shown here is derived from an EMBL/GenBank/DDBJ whole genome shotgun (WGS) entry which is preliminary data.</text>
</comment>
<dbReference type="AlphaFoldDB" id="A0AAD9IKK5"/>
<sequence length="233" mass="26308">MKPACHLHDRVNLVLLPILGSLFVLGLLDYIDTKPVTVAFTAYVLLDLAWVSAIPDAVPSLPSVIQLHHVVALVLLAHPLLYPHLGKYTCWDGLCELNTFFLIARRQWKSQRTLFSAIYWATFFPMRIFLYPYMLVYFYRELSQPQYSRLSLVLCCGAQVVLILFNVVLLWLSVSNWWQRPARGGRRPAAPGAATATLSVGDGQSRAPKNAPTARKRISRAITSARDSMRVLR</sequence>
<feature type="transmembrane region" description="Helical" evidence="6">
    <location>
        <begin position="151"/>
        <end position="174"/>
    </location>
</feature>
<reference evidence="8" key="1">
    <citation type="submission" date="2021-01" db="EMBL/GenBank/DDBJ databases">
        <authorList>
            <person name="Eckstrom K.M.E."/>
        </authorList>
    </citation>
    <scope>NUCLEOTIDE SEQUENCE</scope>
    <source>
        <strain evidence="8">UVCC 0001</strain>
    </source>
</reference>
<gene>
    <name evidence="8" type="ORF">QBZ16_002600</name>
</gene>
<dbReference type="EMBL" id="JASFZW010000003">
    <property type="protein sequence ID" value="KAK2078910.1"/>
    <property type="molecule type" value="Genomic_DNA"/>
</dbReference>
<dbReference type="InterPro" id="IPR050846">
    <property type="entry name" value="TLCD"/>
</dbReference>
<evidence type="ECO:0000256" key="5">
    <source>
        <dbReference type="SAM" id="MobiDB-lite"/>
    </source>
</evidence>
<evidence type="ECO:0000256" key="1">
    <source>
        <dbReference type="ARBA" id="ARBA00004141"/>
    </source>
</evidence>
<dbReference type="Pfam" id="PF03798">
    <property type="entry name" value="TRAM_LAG1_CLN8"/>
    <property type="match status" value="1"/>
</dbReference>
<evidence type="ECO:0000313" key="9">
    <source>
        <dbReference type="Proteomes" id="UP001255856"/>
    </source>
</evidence>
<dbReference type="InterPro" id="IPR006634">
    <property type="entry name" value="TLC-dom"/>
</dbReference>
<feature type="region of interest" description="Disordered" evidence="5">
    <location>
        <begin position="183"/>
        <end position="216"/>
    </location>
</feature>
<feature type="transmembrane region" description="Helical" evidence="6">
    <location>
        <begin position="64"/>
        <end position="82"/>
    </location>
</feature>
<evidence type="ECO:0000256" key="2">
    <source>
        <dbReference type="ARBA" id="ARBA00022692"/>
    </source>
</evidence>
<dbReference type="GO" id="GO:0055088">
    <property type="term" value="P:lipid homeostasis"/>
    <property type="evidence" value="ECO:0007669"/>
    <property type="project" value="TreeGrafter"/>
</dbReference>
<keyword evidence="3 6" id="KW-1133">Transmembrane helix</keyword>
<keyword evidence="2 6" id="KW-0812">Transmembrane</keyword>
<dbReference type="GO" id="GO:0016020">
    <property type="term" value="C:membrane"/>
    <property type="evidence" value="ECO:0007669"/>
    <property type="project" value="UniProtKB-SubCell"/>
</dbReference>
<dbReference type="Proteomes" id="UP001255856">
    <property type="component" value="Unassembled WGS sequence"/>
</dbReference>
<feature type="transmembrane region" description="Helical" evidence="6">
    <location>
        <begin position="38"/>
        <end position="58"/>
    </location>
</feature>
<evidence type="ECO:0000259" key="7">
    <source>
        <dbReference type="Pfam" id="PF03798"/>
    </source>
</evidence>
<organism evidence="8 9">
    <name type="scientific">Prototheca wickerhamii</name>
    <dbReference type="NCBI Taxonomy" id="3111"/>
    <lineage>
        <taxon>Eukaryota</taxon>
        <taxon>Viridiplantae</taxon>
        <taxon>Chlorophyta</taxon>
        <taxon>core chlorophytes</taxon>
        <taxon>Trebouxiophyceae</taxon>
        <taxon>Chlorellales</taxon>
        <taxon>Chlorellaceae</taxon>
        <taxon>Prototheca</taxon>
    </lineage>
</organism>
<name>A0AAD9IKK5_PROWI</name>
<evidence type="ECO:0000256" key="4">
    <source>
        <dbReference type="ARBA" id="ARBA00023136"/>
    </source>
</evidence>
<feature type="compositionally biased region" description="Low complexity" evidence="5">
    <location>
        <begin position="187"/>
        <end position="197"/>
    </location>
</feature>
<feature type="transmembrane region" description="Helical" evidence="6">
    <location>
        <begin position="12"/>
        <end position="31"/>
    </location>
</feature>
<evidence type="ECO:0000256" key="3">
    <source>
        <dbReference type="ARBA" id="ARBA00022989"/>
    </source>
</evidence>
<keyword evidence="9" id="KW-1185">Reference proteome</keyword>
<feature type="domain" description="TLC" evidence="7">
    <location>
        <begin position="66"/>
        <end position="172"/>
    </location>
</feature>
<protein>
    <recommendedName>
        <fullName evidence="7">TLC domain-containing protein</fullName>
    </recommendedName>
</protein>
<dbReference type="GO" id="GO:0005783">
    <property type="term" value="C:endoplasmic reticulum"/>
    <property type="evidence" value="ECO:0007669"/>
    <property type="project" value="TreeGrafter"/>
</dbReference>
<dbReference type="PANTHER" id="PTHR13439:SF0">
    <property type="entry name" value="TOPOISOMERASE I DAMAGE AFFECTED PROTEIN 4"/>
    <property type="match status" value="1"/>
</dbReference>